<proteinExistence type="predicted"/>
<protein>
    <submittedName>
        <fullName evidence="1">Uncharacterized protein</fullName>
    </submittedName>
</protein>
<dbReference type="EMBL" id="LN899824">
    <property type="protein sequence ID" value="CUV31657.1"/>
    <property type="molecule type" value="Genomic_DNA"/>
</dbReference>
<evidence type="ECO:0000313" key="1">
    <source>
        <dbReference type="EMBL" id="CUV18051.1"/>
    </source>
</evidence>
<accession>A0A0S4U782</accession>
<sequence length="74" mass="8131">MCRSESPSRAEHVTHYRHGRRVGLPPFAYAEDLCAATFGGVKALGFVHGLDRGSHAMHRCWGQLDRTAVLQAPS</sequence>
<reference evidence="1" key="1">
    <citation type="submission" date="2015-10" db="EMBL/GenBank/DDBJ databases">
        <authorList>
            <person name="Gilbert D.G."/>
        </authorList>
    </citation>
    <scope>NUCLEOTIDE SEQUENCE</scope>
    <source>
        <strain evidence="1">Phyl III-seqv23</strain>
    </source>
</reference>
<name>A0A0S4U782_RALSL</name>
<evidence type="ECO:0000313" key="2">
    <source>
        <dbReference type="EMBL" id="CUV31657.1"/>
    </source>
</evidence>
<dbReference type="EMBL" id="LN899821">
    <property type="protein sequence ID" value="CUV18051.1"/>
    <property type="molecule type" value="Genomic_DNA"/>
</dbReference>
<dbReference type="AlphaFoldDB" id="A0A0S4U782"/>
<gene>
    <name evidence="1" type="ORF">PSS4_v1_440024</name>
    <name evidence="2" type="ORF">RUN1985_v1_990009</name>
</gene>
<organism evidence="1">
    <name type="scientific">Ralstonia solanacearum</name>
    <name type="common">Pseudomonas solanacearum</name>
    <dbReference type="NCBI Taxonomy" id="305"/>
    <lineage>
        <taxon>Bacteria</taxon>
        <taxon>Pseudomonadati</taxon>
        <taxon>Pseudomonadota</taxon>
        <taxon>Betaproteobacteria</taxon>
        <taxon>Burkholderiales</taxon>
        <taxon>Burkholderiaceae</taxon>
        <taxon>Ralstonia</taxon>
        <taxon>Ralstonia solanacearum species complex</taxon>
    </lineage>
</organism>